<dbReference type="AlphaFoldDB" id="A0A369TMD8"/>
<name>A0A369TMD8_9RHOB</name>
<comment type="caution">
    <text evidence="3">The sequence shown here is derived from an EMBL/GenBank/DDBJ whole genome shotgun (WGS) entry which is preliminary data.</text>
</comment>
<dbReference type="Gene3D" id="3.40.50.1110">
    <property type="entry name" value="SGNH hydrolase"/>
    <property type="match status" value="1"/>
</dbReference>
<dbReference type="RefSeq" id="WP_114511646.1">
    <property type="nucleotide sequence ID" value="NZ_QPMK01000011.1"/>
</dbReference>
<dbReference type="PANTHER" id="PTHR30383">
    <property type="entry name" value="THIOESTERASE 1/PROTEASE 1/LYSOPHOSPHOLIPASE L1"/>
    <property type="match status" value="1"/>
</dbReference>
<reference evidence="3 4" key="1">
    <citation type="submission" date="2018-07" db="EMBL/GenBank/DDBJ databases">
        <title>Thalassococcus profundi sp. nov., a marine bacterium isolated from deep seawater of Okinawa Trough.</title>
        <authorList>
            <person name="Yu M."/>
        </authorList>
    </citation>
    <scope>NUCLEOTIDE SEQUENCE [LARGE SCALE GENOMIC DNA]</scope>
    <source>
        <strain evidence="3 4">WRAS1</strain>
    </source>
</reference>
<dbReference type="InterPro" id="IPR013830">
    <property type="entry name" value="SGNH_hydro"/>
</dbReference>
<keyword evidence="1" id="KW-0732">Signal</keyword>
<dbReference type="SUPFAM" id="SSF52266">
    <property type="entry name" value="SGNH hydrolase"/>
    <property type="match status" value="1"/>
</dbReference>
<feature type="chain" id="PRO_5016562785" evidence="1">
    <location>
        <begin position="29"/>
        <end position="224"/>
    </location>
</feature>
<protein>
    <submittedName>
        <fullName evidence="3">Arylesterase</fullName>
    </submittedName>
</protein>
<evidence type="ECO:0000313" key="4">
    <source>
        <dbReference type="Proteomes" id="UP000253977"/>
    </source>
</evidence>
<dbReference type="InterPro" id="IPR036514">
    <property type="entry name" value="SGNH_hydro_sf"/>
</dbReference>
<organism evidence="3 4">
    <name type="scientific">Thalassococcus profundi</name>
    <dbReference type="NCBI Taxonomy" id="2282382"/>
    <lineage>
        <taxon>Bacteria</taxon>
        <taxon>Pseudomonadati</taxon>
        <taxon>Pseudomonadota</taxon>
        <taxon>Alphaproteobacteria</taxon>
        <taxon>Rhodobacterales</taxon>
        <taxon>Roseobacteraceae</taxon>
        <taxon>Thalassococcus</taxon>
    </lineage>
</organism>
<dbReference type="InterPro" id="IPR051532">
    <property type="entry name" value="Ester_Hydrolysis_Enzymes"/>
</dbReference>
<dbReference type="Pfam" id="PF13472">
    <property type="entry name" value="Lipase_GDSL_2"/>
    <property type="match status" value="1"/>
</dbReference>
<dbReference type="CDD" id="cd01822">
    <property type="entry name" value="Lysophospholipase_L1_like"/>
    <property type="match status" value="1"/>
</dbReference>
<dbReference type="Proteomes" id="UP000253977">
    <property type="component" value="Unassembled WGS sequence"/>
</dbReference>
<sequence>MRSLVSYGAAGWRSKALAVALAALPAVAAEAETLEIVALGDSLTAGYGLPQGEGFVPQLQNWLTERGHDVTVVNAGVSGDTTAGGLSRVDWALSDDTDAMIVTLGGNDLLRGIDPSNARENLDGILQAGQARDLEILLVGMTAPGNYGPEYKASFDAIYPELAEQYGTLYEAEFFGALTEDGDGPDAARSYMQADGIHPNAEGVARIVAALGPRVEELIAEAAE</sequence>
<dbReference type="GO" id="GO:0004622">
    <property type="term" value="F:phosphatidylcholine lysophospholipase activity"/>
    <property type="evidence" value="ECO:0007669"/>
    <property type="project" value="TreeGrafter"/>
</dbReference>
<gene>
    <name evidence="3" type="ORF">DU478_14305</name>
</gene>
<dbReference type="EMBL" id="QPMK01000011">
    <property type="protein sequence ID" value="RDD65605.1"/>
    <property type="molecule type" value="Genomic_DNA"/>
</dbReference>
<feature type="domain" description="SGNH hydrolase-type esterase" evidence="2">
    <location>
        <begin position="38"/>
        <end position="205"/>
    </location>
</feature>
<feature type="signal peptide" evidence="1">
    <location>
        <begin position="1"/>
        <end position="28"/>
    </location>
</feature>
<dbReference type="PANTHER" id="PTHR30383:SF24">
    <property type="entry name" value="THIOESTERASE 1_PROTEASE 1_LYSOPHOSPHOLIPASE L1"/>
    <property type="match status" value="1"/>
</dbReference>
<keyword evidence="4" id="KW-1185">Reference proteome</keyword>
<evidence type="ECO:0000259" key="2">
    <source>
        <dbReference type="Pfam" id="PF13472"/>
    </source>
</evidence>
<evidence type="ECO:0000313" key="3">
    <source>
        <dbReference type="EMBL" id="RDD65605.1"/>
    </source>
</evidence>
<accession>A0A369TMD8</accession>
<proteinExistence type="predicted"/>
<evidence type="ECO:0000256" key="1">
    <source>
        <dbReference type="SAM" id="SignalP"/>
    </source>
</evidence>
<dbReference type="OrthoDB" id="9786188at2"/>